<feature type="domain" description="Rho-GAP" evidence="2">
    <location>
        <begin position="656"/>
        <end position="898"/>
    </location>
</feature>
<dbReference type="InterPro" id="IPR000198">
    <property type="entry name" value="RhoGAP_dom"/>
</dbReference>
<dbReference type="InterPro" id="IPR039767">
    <property type="entry name" value="RALBP1"/>
</dbReference>
<dbReference type="InterPro" id="IPR008936">
    <property type="entry name" value="Rho_GTPase_activation_prot"/>
</dbReference>
<keyword evidence="4" id="KW-1185">Reference proteome</keyword>
<feature type="compositionally biased region" description="Low complexity" evidence="1">
    <location>
        <begin position="767"/>
        <end position="780"/>
    </location>
</feature>
<evidence type="ECO:0000313" key="3">
    <source>
        <dbReference type="EMBL" id="THH13214.1"/>
    </source>
</evidence>
<comment type="caution">
    <text evidence="3">The sequence shown here is derived from an EMBL/GenBank/DDBJ whole genome shotgun (WGS) entry which is preliminary data.</text>
</comment>
<protein>
    <recommendedName>
        <fullName evidence="2">Rho-GAP domain-containing protein</fullName>
    </recommendedName>
</protein>
<feature type="compositionally biased region" description="Low complexity" evidence="1">
    <location>
        <begin position="105"/>
        <end position="114"/>
    </location>
</feature>
<feature type="compositionally biased region" description="Polar residues" evidence="1">
    <location>
        <begin position="1007"/>
        <end position="1044"/>
    </location>
</feature>
<feature type="compositionally biased region" description="Low complexity" evidence="1">
    <location>
        <begin position="12"/>
        <end position="34"/>
    </location>
</feature>
<dbReference type="SMART" id="SM00324">
    <property type="entry name" value="RhoGAP"/>
    <property type="match status" value="1"/>
</dbReference>
<feature type="compositionally biased region" description="Low complexity" evidence="1">
    <location>
        <begin position="970"/>
        <end position="985"/>
    </location>
</feature>
<feature type="region of interest" description="Disordered" evidence="1">
    <location>
        <begin position="457"/>
        <end position="495"/>
    </location>
</feature>
<gene>
    <name evidence="3" type="ORF">EW146_g6972</name>
</gene>
<feature type="region of interest" description="Disordered" evidence="1">
    <location>
        <begin position="919"/>
        <end position="1044"/>
    </location>
</feature>
<proteinExistence type="predicted"/>
<dbReference type="GO" id="GO:0005096">
    <property type="term" value="F:GTPase activator activity"/>
    <property type="evidence" value="ECO:0007669"/>
    <property type="project" value="InterPro"/>
</dbReference>
<dbReference type="PANTHER" id="PTHR12783:SF5">
    <property type="entry name" value="RALA-BINDING PROTEIN 1"/>
    <property type="match status" value="1"/>
</dbReference>
<dbReference type="GO" id="GO:0007264">
    <property type="term" value="P:small GTPase-mediated signal transduction"/>
    <property type="evidence" value="ECO:0007669"/>
    <property type="project" value="InterPro"/>
</dbReference>
<feature type="compositionally biased region" description="Low complexity" evidence="1">
    <location>
        <begin position="1132"/>
        <end position="1155"/>
    </location>
</feature>
<dbReference type="PANTHER" id="PTHR12783">
    <property type="entry name" value="RALA BINDING PROTEIN 1 RALBP1"/>
    <property type="match status" value="1"/>
</dbReference>
<dbReference type="Proteomes" id="UP000310158">
    <property type="component" value="Unassembled WGS sequence"/>
</dbReference>
<evidence type="ECO:0000256" key="1">
    <source>
        <dbReference type="SAM" id="MobiDB-lite"/>
    </source>
</evidence>
<feature type="compositionally biased region" description="Polar residues" evidence="1">
    <location>
        <begin position="150"/>
        <end position="160"/>
    </location>
</feature>
<reference evidence="3 4" key="1">
    <citation type="submission" date="2019-02" db="EMBL/GenBank/DDBJ databases">
        <title>Genome sequencing of the rare red list fungi Bondarzewia mesenterica.</title>
        <authorList>
            <person name="Buettner E."/>
            <person name="Kellner H."/>
        </authorList>
    </citation>
    <scope>NUCLEOTIDE SEQUENCE [LARGE SCALE GENOMIC DNA]</scope>
    <source>
        <strain evidence="3 4">DSM 108281</strain>
    </source>
</reference>
<dbReference type="Gene3D" id="1.10.555.10">
    <property type="entry name" value="Rho GTPase activation protein"/>
    <property type="match status" value="1"/>
</dbReference>
<sequence>MPRRRVEAAQMGSVPSSVSSGSLSSSFSSSAGESTLLPAAPPSNSSQSDIVTPDHSVHSSSSKVFFPQGAINPAPRSSSLPSSMGQILSRPLPAIATASPPPSPSKGSSHSASSRLKRVFAGRRKKPEDVSLAFAAAQAPKTKGKERLQTESSVRPQNSPAAVGKPRPIYAPRPSYSSTPVNGPPIPSLSSPDSAGIPPTPPPKPMYMQAPLKAQLSLASAPPRVDQRSSFAITSPSIAAALEYISENERTDVTPSAVARPAHEKKDQELEKIKEEWRKSDATTTSYHTVRPRSTTSAGTRTPRPVSMAESLHSTHTIVPANKRLSALITEAEFTMAEEEDSVESGYTSSPSPPSLSRINSPSGSTNARKRHSISLHFTAPTSFDAPPLPPAHPNSNSGHGHYSINPPRPKPLATTAKSDTPTLTRAAANGIIAPSRSAESSQSTGSHIKGRLAAWTAASAPTSPPRQARPLPEASSYPPHLHDALPPRPTRQTAVSMTNGLAPAAGFAVGFGKRAVEKMGRAWGNLSSSHHNSHSHSSSSAAKSGPSAFPNNVADNVLGRTASNQSSSSNLANLASTPAHLGKGKQRRTPNAPSGSWSISSSATTSSVSDSDAFGYSQGSNFGRRFAWTSTLGWLWRACCWRFGLWQGLATTSPDELEKRLLPALVVRCAQHLLKWGVEEEGLFRISGRASHIAKLRAEFDTGSDYDMTECAPGDLDPHAVSSIFKAYLRELPEPILTNALNPYFEAAMIAENNVRKSEDSAHSHSPGSRGPGLPSGPRDGPPLRKPPSLSTLALPNFSGMRPPSPALIAAFTSLIARLPQENRDLLRTLTELINATAWRKETRMPLSNLTLIFCPSLNMSPPVLRVLCEVDSIWNGPPSSSEEVVLDIRNENDGVLDISAQDHEDVDEADTVQEAAGGIDGSQEQPSEVQSSPKPDDPNEADSVNVLAEEELGVDAPAQGDISPIAESARTSSTDDSASFTSAVERRLSTPRSGASPLYNPYSPTPQSSSAESLVTPSTSSEGPSFSQSSLTHHGQNQPMLKPMQSSPVIAELDPASLIPSIHRISASITFPSSDSIPGTPISARTRSTSPLCRLRSLTGLCPPWIRQRSISSLRSSKVLPTTPHDVALPTPSSRFSTPISPTSSRTPSSPLSGATSMVTAPSSSTFELSPVLNMDLETSPMSLMFGTEGKNAESSGNGENTAGLSAPVSRDRSASPRPIITTLPPSPRLPSTSPLSSATLIAERDVPLAMMPAFAPPPVLRPKASTASFASTSTYNRLSLWDEDDDVAPEDDWAANVLMAAETGWVATLGARGRTHP</sequence>
<feature type="compositionally biased region" description="Low complexity" evidence="1">
    <location>
        <begin position="924"/>
        <end position="935"/>
    </location>
</feature>
<feature type="region of interest" description="Disordered" evidence="1">
    <location>
        <begin position="757"/>
        <end position="798"/>
    </location>
</feature>
<feature type="region of interest" description="Disordered" evidence="1">
    <location>
        <begin position="336"/>
        <end position="418"/>
    </location>
</feature>
<feature type="compositionally biased region" description="Low complexity" evidence="1">
    <location>
        <begin position="528"/>
        <end position="541"/>
    </location>
</feature>
<organism evidence="3 4">
    <name type="scientific">Bondarzewia mesenterica</name>
    <dbReference type="NCBI Taxonomy" id="1095465"/>
    <lineage>
        <taxon>Eukaryota</taxon>
        <taxon>Fungi</taxon>
        <taxon>Dikarya</taxon>
        <taxon>Basidiomycota</taxon>
        <taxon>Agaricomycotina</taxon>
        <taxon>Agaricomycetes</taxon>
        <taxon>Russulales</taxon>
        <taxon>Bondarzewiaceae</taxon>
        <taxon>Bondarzewia</taxon>
    </lineage>
</organism>
<dbReference type="Pfam" id="PF00620">
    <property type="entry name" value="RhoGAP"/>
    <property type="match status" value="2"/>
</dbReference>
<feature type="compositionally biased region" description="Basic and acidic residues" evidence="1">
    <location>
        <begin position="261"/>
        <end position="281"/>
    </location>
</feature>
<feature type="compositionally biased region" description="Low complexity" evidence="1">
    <location>
        <begin position="1218"/>
        <end position="1237"/>
    </location>
</feature>
<accession>A0A4S4LM15</accession>
<feature type="compositionally biased region" description="Low complexity" evidence="1">
    <location>
        <begin position="457"/>
        <end position="471"/>
    </location>
</feature>
<feature type="region of interest" description="Disordered" evidence="1">
    <location>
        <begin position="1190"/>
        <end position="1237"/>
    </location>
</feature>
<dbReference type="OrthoDB" id="185175at2759"/>
<dbReference type="SUPFAM" id="SSF48350">
    <property type="entry name" value="GTPase activation domain, GAP"/>
    <property type="match status" value="1"/>
</dbReference>
<feature type="compositionally biased region" description="Polar residues" evidence="1">
    <location>
        <begin position="282"/>
        <end position="300"/>
    </location>
</feature>
<feature type="compositionally biased region" description="Low complexity" evidence="1">
    <location>
        <begin position="595"/>
        <end position="612"/>
    </location>
</feature>
<feature type="compositionally biased region" description="Polar residues" evidence="1">
    <location>
        <begin position="345"/>
        <end position="367"/>
    </location>
</feature>
<feature type="compositionally biased region" description="Low complexity" evidence="1">
    <location>
        <begin position="563"/>
        <end position="577"/>
    </location>
</feature>
<feature type="compositionally biased region" description="Basic residues" evidence="1">
    <location>
        <begin position="115"/>
        <end position="125"/>
    </location>
</feature>
<feature type="region of interest" description="Disordered" evidence="1">
    <location>
        <begin position="247"/>
        <end position="315"/>
    </location>
</feature>
<feature type="region of interest" description="Disordered" evidence="1">
    <location>
        <begin position="525"/>
        <end position="612"/>
    </location>
</feature>
<evidence type="ECO:0000313" key="4">
    <source>
        <dbReference type="Proteomes" id="UP000310158"/>
    </source>
</evidence>
<name>A0A4S4LM15_9AGAM</name>
<feature type="region of interest" description="Disordered" evidence="1">
    <location>
        <begin position="1123"/>
        <end position="1162"/>
    </location>
</feature>
<feature type="compositionally biased region" description="Polar residues" evidence="1">
    <location>
        <begin position="1195"/>
        <end position="1206"/>
    </location>
</feature>
<dbReference type="PROSITE" id="PS50238">
    <property type="entry name" value="RHOGAP"/>
    <property type="match status" value="1"/>
</dbReference>
<feature type="compositionally biased region" description="Polar residues" evidence="1">
    <location>
        <begin position="75"/>
        <end position="86"/>
    </location>
</feature>
<evidence type="ECO:0000259" key="2">
    <source>
        <dbReference type="PROSITE" id="PS50238"/>
    </source>
</evidence>
<feature type="region of interest" description="Disordered" evidence="1">
    <location>
        <begin position="1"/>
        <end position="228"/>
    </location>
</feature>
<dbReference type="GO" id="GO:0031267">
    <property type="term" value="F:small GTPase binding"/>
    <property type="evidence" value="ECO:0007669"/>
    <property type="project" value="InterPro"/>
</dbReference>
<dbReference type="EMBL" id="SGPL01000376">
    <property type="protein sequence ID" value="THH13214.1"/>
    <property type="molecule type" value="Genomic_DNA"/>
</dbReference>